<evidence type="ECO:0000313" key="2">
    <source>
        <dbReference type="Proteomes" id="UP001061302"/>
    </source>
</evidence>
<dbReference type="RefSeq" id="WP_263125204.1">
    <property type="nucleotide sequence ID" value="NZ_CP106753.1"/>
</dbReference>
<gene>
    <name evidence="1" type="ORF">N8I74_01770</name>
</gene>
<sequence length="111" mass="11927">MPSARSPSVSASRAVEHDAHEIFSSALVTMTEAVNRAGIDAVDIAKQRETTALGATYPAGLAASVWDDAAALVGQWQEEQRFTPQMAPERREALYGGWQRAVQATLGFRPA</sequence>
<protein>
    <recommendedName>
        <fullName evidence="3">Carbohydrate kinase FGGY C-terminal domain-containing protein</fullName>
    </recommendedName>
</protein>
<name>A0ABY6DN30_9NEIS</name>
<keyword evidence="2" id="KW-1185">Reference proteome</keyword>
<dbReference type="EMBL" id="CP106753">
    <property type="protein sequence ID" value="UXY15769.1"/>
    <property type="molecule type" value="Genomic_DNA"/>
</dbReference>
<proteinExistence type="predicted"/>
<dbReference type="SUPFAM" id="SSF53067">
    <property type="entry name" value="Actin-like ATPase domain"/>
    <property type="match status" value="1"/>
</dbReference>
<dbReference type="Proteomes" id="UP001061302">
    <property type="component" value="Chromosome"/>
</dbReference>
<evidence type="ECO:0000313" key="1">
    <source>
        <dbReference type="EMBL" id="UXY15769.1"/>
    </source>
</evidence>
<dbReference type="Gene3D" id="3.30.420.40">
    <property type="match status" value="1"/>
</dbReference>
<reference evidence="1" key="1">
    <citation type="submission" date="2022-10" db="EMBL/GenBank/DDBJ databases">
        <title>Chitiniphilus purpureus sp. nov., a novel chitin-degrading bacterium isolated from crawfish pond sediment.</title>
        <authorList>
            <person name="Li K."/>
        </authorList>
    </citation>
    <scope>NUCLEOTIDE SEQUENCE</scope>
    <source>
        <strain evidence="1">CD1</strain>
    </source>
</reference>
<organism evidence="1 2">
    <name type="scientific">Chitiniphilus purpureus</name>
    <dbReference type="NCBI Taxonomy" id="2981137"/>
    <lineage>
        <taxon>Bacteria</taxon>
        <taxon>Pseudomonadati</taxon>
        <taxon>Pseudomonadota</taxon>
        <taxon>Betaproteobacteria</taxon>
        <taxon>Neisseriales</taxon>
        <taxon>Chitinibacteraceae</taxon>
        <taxon>Chitiniphilus</taxon>
    </lineage>
</organism>
<evidence type="ECO:0008006" key="3">
    <source>
        <dbReference type="Google" id="ProtNLM"/>
    </source>
</evidence>
<dbReference type="InterPro" id="IPR043129">
    <property type="entry name" value="ATPase_NBD"/>
</dbReference>
<accession>A0ABY6DN30</accession>